<evidence type="ECO:0000256" key="2">
    <source>
        <dbReference type="ARBA" id="ARBA00022723"/>
    </source>
</evidence>
<dbReference type="Proteomes" id="UP000193083">
    <property type="component" value="Unassembled WGS sequence"/>
</dbReference>
<evidence type="ECO:0000256" key="1">
    <source>
        <dbReference type="ARBA" id="ARBA00001946"/>
    </source>
</evidence>
<dbReference type="CDD" id="cd04666">
    <property type="entry name" value="NUDIX_DIPP2_like_Nudt4"/>
    <property type="match status" value="1"/>
</dbReference>
<dbReference type="InterPro" id="IPR000086">
    <property type="entry name" value="NUDIX_hydrolase_dom"/>
</dbReference>
<reference evidence="6 7" key="1">
    <citation type="submission" date="2017-04" db="EMBL/GenBank/DDBJ databases">
        <authorList>
            <person name="Afonso C.L."/>
            <person name="Miller P.J."/>
            <person name="Scott M.A."/>
            <person name="Spackman E."/>
            <person name="Goraichik I."/>
            <person name="Dimitrov K.M."/>
            <person name="Suarez D.L."/>
            <person name="Swayne D.E."/>
        </authorList>
    </citation>
    <scope>NUCLEOTIDE SEQUENCE [LARGE SCALE GENOMIC DNA]</scope>
    <source>
        <strain evidence="6 7">B5P</strain>
    </source>
</reference>
<dbReference type="PROSITE" id="PS51462">
    <property type="entry name" value="NUDIX"/>
    <property type="match status" value="1"/>
</dbReference>
<comment type="cofactor">
    <cofactor evidence="1">
        <name>Mg(2+)</name>
        <dbReference type="ChEBI" id="CHEBI:18420"/>
    </cofactor>
</comment>
<dbReference type="InterPro" id="IPR015797">
    <property type="entry name" value="NUDIX_hydrolase-like_dom_sf"/>
</dbReference>
<dbReference type="EMBL" id="FXBL01000004">
    <property type="protein sequence ID" value="SMH49591.1"/>
    <property type="molecule type" value="Genomic_DNA"/>
</dbReference>
<dbReference type="InterPro" id="IPR020084">
    <property type="entry name" value="NUDIX_hydrolase_CS"/>
</dbReference>
<dbReference type="PROSITE" id="PS00893">
    <property type="entry name" value="NUDIX_BOX"/>
    <property type="match status" value="1"/>
</dbReference>
<evidence type="ECO:0000313" key="7">
    <source>
        <dbReference type="Proteomes" id="UP000193083"/>
    </source>
</evidence>
<dbReference type="GO" id="GO:0016462">
    <property type="term" value="F:pyrophosphatase activity"/>
    <property type="evidence" value="ECO:0007669"/>
    <property type="project" value="InterPro"/>
</dbReference>
<dbReference type="SUPFAM" id="SSF55811">
    <property type="entry name" value="Nudix"/>
    <property type="match status" value="1"/>
</dbReference>
<dbReference type="Gene3D" id="3.90.79.10">
    <property type="entry name" value="Nucleoside Triphosphate Pyrophosphohydrolase"/>
    <property type="match status" value="1"/>
</dbReference>
<keyword evidence="2" id="KW-0479">Metal-binding</keyword>
<keyword evidence="4" id="KW-0460">Magnesium</keyword>
<protein>
    <submittedName>
        <fullName evidence="6">ADP-ribose pyrophosphatase YjhB, NUDIX family</fullName>
    </submittedName>
</protein>
<dbReference type="PANTHER" id="PTHR12629">
    <property type="entry name" value="DIPHOSPHOINOSITOL POLYPHOSPHATE PHOSPHOHYDROLASE"/>
    <property type="match status" value="1"/>
</dbReference>
<evidence type="ECO:0000313" key="6">
    <source>
        <dbReference type="EMBL" id="SMH49591.1"/>
    </source>
</evidence>
<dbReference type="Pfam" id="PF00293">
    <property type="entry name" value="NUDIX"/>
    <property type="match status" value="1"/>
</dbReference>
<gene>
    <name evidence="6" type="ORF">SAMN02982922_3950</name>
</gene>
<keyword evidence="7" id="KW-1185">Reference proteome</keyword>
<keyword evidence="3" id="KW-0378">Hydrolase</keyword>
<dbReference type="AlphaFoldDB" id="A0A1X7PGE8"/>
<dbReference type="GO" id="GO:0046872">
    <property type="term" value="F:metal ion binding"/>
    <property type="evidence" value="ECO:0007669"/>
    <property type="project" value="UniProtKB-KW"/>
</dbReference>
<sequence>MERARQFFGGMPCRVQVAALPWRLSGGEVEILLVTSRGTGRWVLPKGWPEASEKLCEAAAREAAEEAGLSGGVSEREAGTFYYDKVLNSGLEWHCEVHVFPLEVDALADRWPEMKKRKRRWFRAADAARLVAEPDLGELIQRFGANPRQIAA</sequence>
<organism evidence="6 7">
    <name type="scientific">Mesorhizobium australicum</name>
    <dbReference type="NCBI Taxonomy" id="536018"/>
    <lineage>
        <taxon>Bacteria</taxon>
        <taxon>Pseudomonadati</taxon>
        <taxon>Pseudomonadota</taxon>
        <taxon>Alphaproteobacteria</taxon>
        <taxon>Hyphomicrobiales</taxon>
        <taxon>Phyllobacteriaceae</taxon>
        <taxon>Mesorhizobium</taxon>
    </lineage>
</organism>
<evidence type="ECO:0000259" key="5">
    <source>
        <dbReference type="PROSITE" id="PS51462"/>
    </source>
</evidence>
<accession>A0A1X7PGE8</accession>
<dbReference type="InterPro" id="IPR047198">
    <property type="entry name" value="DDP-like_NUDIX"/>
</dbReference>
<evidence type="ECO:0000256" key="4">
    <source>
        <dbReference type="ARBA" id="ARBA00022842"/>
    </source>
</evidence>
<feature type="domain" description="Nudix hydrolase" evidence="5">
    <location>
        <begin position="12"/>
        <end position="144"/>
    </location>
</feature>
<proteinExistence type="predicted"/>
<evidence type="ECO:0000256" key="3">
    <source>
        <dbReference type="ARBA" id="ARBA00022801"/>
    </source>
</evidence>
<dbReference type="GO" id="GO:0005737">
    <property type="term" value="C:cytoplasm"/>
    <property type="evidence" value="ECO:0007669"/>
    <property type="project" value="TreeGrafter"/>
</dbReference>
<name>A0A1X7PGE8_9HYPH</name>
<dbReference type="PANTHER" id="PTHR12629:SF0">
    <property type="entry name" value="DIPHOSPHOINOSITOL-POLYPHOSPHATE DIPHOSPHATASE"/>
    <property type="match status" value="1"/>
</dbReference>